<evidence type="ECO:0000256" key="2">
    <source>
        <dbReference type="ARBA" id="ARBA00022438"/>
    </source>
</evidence>
<dbReference type="GO" id="GO:0008239">
    <property type="term" value="F:dipeptidyl-peptidase activity"/>
    <property type="evidence" value="ECO:0007669"/>
    <property type="project" value="UniProtKB-UniRule"/>
</dbReference>
<dbReference type="OrthoDB" id="9805367at2"/>
<evidence type="ECO:0000313" key="8">
    <source>
        <dbReference type="EMBL" id="QEG21258.1"/>
    </source>
</evidence>
<dbReference type="AlphaFoldDB" id="A0A5B9P4C8"/>
<accession>A0A5B9P4C8</accession>
<keyword evidence="4 6" id="KW-0732">Signal</keyword>
<evidence type="ECO:0000256" key="5">
    <source>
        <dbReference type="ARBA" id="ARBA00022801"/>
    </source>
</evidence>
<evidence type="ECO:0000256" key="7">
    <source>
        <dbReference type="SAM" id="Coils"/>
    </source>
</evidence>
<evidence type="ECO:0000313" key="9">
    <source>
        <dbReference type="Proteomes" id="UP000322214"/>
    </source>
</evidence>
<keyword evidence="2 6" id="KW-0031">Aminopeptidase</keyword>
<organism evidence="8 9">
    <name type="scientific">Mariniblastus fucicola</name>
    <dbReference type="NCBI Taxonomy" id="980251"/>
    <lineage>
        <taxon>Bacteria</taxon>
        <taxon>Pseudomonadati</taxon>
        <taxon>Planctomycetota</taxon>
        <taxon>Planctomycetia</taxon>
        <taxon>Pirellulales</taxon>
        <taxon>Pirellulaceae</taxon>
        <taxon>Mariniblastus</taxon>
    </lineage>
</organism>
<name>A0A5B9P4C8_9BACT</name>
<dbReference type="EC" id="3.4.14.-" evidence="6"/>
<comment type="similarity">
    <text evidence="1 6">Belongs to the peptidase S46 family.</text>
</comment>
<keyword evidence="3 6" id="KW-0645">Protease</keyword>
<dbReference type="InterPro" id="IPR009003">
    <property type="entry name" value="Peptidase_S1_PA"/>
</dbReference>
<feature type="coiled-coil region" evidence="7">
    <location>
        <begin position="139"/>
        <end position="166"/>
    </location>
</feature>
<dbReference type="KEGG" id="mff:MFFC18_11130"/>
<feature type="signal peptide" evidence="6">
    <location>
        <begin position="1"/>
        <end position="21"/>
    </location>
</feature>
<proteinExistence type="inferred from homology"/>
<dbReference type="PANTHER" id="PTHR38469:SF1">
    <property type="entry name" value="PERIPLASMIC PEPTIDASE SUBFAMILY S1B"/>
    <property type="match status" value="1"/>
</dbReference>
<evidence type="ECO:0000256" key="4">
    <source>
        <dbReference type="ARBA" id="ARBA00022729"/>
    </source>
</evidence>
<dbReference type="RefSeq" id="WP_075081968.1">
    <property type="nucleotide sequence ID" value="NZ_CP042912.1"/>
</dbReference>
<protein>
    <recommendedName>
        <fullName evidence="6">Dipeptidyl-peptidase</fullName>
        <ecNumber evidence="6">3.4.14.-</ecNumber>
    </recommendedName>
</protein>
<dbReference type="GO" id="GO:0006508">
    <property type="term" value="P:proteolysis"/>
    <property type="evidence" value="ECO:0007669"/>
    <property type="project" value="UniProtKB-KW"/>
</dbReference>
<reference evidence="8 9" key="1">
    <citation type="submission" date="2019-08" db="EMBL/GenBank/DDBJ databases">
        <title>Deep-cultivation of Planctomycetes and their phenomic and genomic characterization uncovers novel biology.</title>
        <authorList>
            <person name="Wiegand S."/>
            <person name="Jogler M."/>
            <person name="Boedeker C."/>
            <person name="Pinto D."/>
            <person name="Vollmers J."/>
            <person name="Rivas-Marin E."/>
            <person name="Kohn T."/>
            <person name="Peeters S.H."/>
            <person name="Heuer A."/>
            <person name="Rast P."/>
            <person name="Oberbeckmann S."/>
            <person name="Bunk B."/>
            <person name="Jeske O."/>
            <person name="Meyerdierks A."/>
            <person name="Storesund J.E."/>
            <person name="Kallscheuer N."/>
            <person name="Luecker S."/>
            <person name="Lage O.M."/>
            <person name="Pohl T."/>
            <person name="Merkel B.J."/>
            <person name="Hornburger P."/>
            <person name="Mueller R.-W."/>
            <person name="Bruemmer F."/>
            <person name="Labrenz M."/>
            <person name="Spormann A.M."/>
            <person name="Op den Camp H."/>
            <person name="Overmann J."/>
            <person name="Amann R."/>
            <person name="Jetten M.S.M."/>
            <person name="Mascher T."/>
            <person name="Medema M.H."/>
            <person name="Devos D.P."/>
            <person name="Kaster A.-K."/>
            <person name="Ovreas L."/>
            <person name="Rohde M."/>
            <person name="Galperin M.Y."/>
            <person name="Jogler C."/>
        </authorList>
    </citation>
    <scope>NUCLEOTIDE SEQUENCE [LARGE SCALE GENOMIC DNA]</scope>
    <source>
        <strain evidence="8 9">FC18</strain>
    </source>
</reference>
<dbReference type="EMBL" id="CP042912">
    <property type="protein sequence ID" value="QEG21258.1"/>
    <property type="molecule type" value="Genomic_DNA"/>
</dbReference>
<dbReference type="InterPro" id="IPR019500">
    <property type="entry name" value="Pep_S46"/>
</dbReference>
<dbReference type="Pfam" id="PF10459">
    <property type="entry name" value="Peptidase_S46"/>
    <property type="match status" value="1"/>
</dbReference>
<dbReference type="SUPFAM" id="SSF50494">
    <property type="entry name" value="Trypsin-like serine proteases"/>
    <property type="match status" value="1"/>
</dbReference>
<comment type="function">
    <text evidence="6">Catalyzes the removal of dipeptides from the N-terminus of oligopeptides.</text>
</comment>
<dbReference type="STRING" id="980251.GCA_001642875_01827"/>
<sequence precursor="true">MNRTPLVTLLLFFIALSQTQAEEGMFPISSIDRLGLSEKGMQLTASQIFNPDETCLLDGICRVNGCTGSFVSDNGLIITNHHCAYRAIQSASTAENDWLKNGFFSQSREQEIPAPGYVVRITESYRDVSAEVLAAVDDSMSATDRSKAIEKRRKELEKKAEEENAGMRADIAEMFTGKTYVLFLYTYIRDVRLVFAPPSSVGNFGGAVDNWEWPRHTGDFSFMRAYVAPDGSMADYDKANVPYQPKRHIQVSKAGANEGDFVFLLGYPGRTARHKTASFLEYEQNVRLPYVVDLYQWQIATMDEMSKNDRGVALKHSSRKQSLANVEKRSRGQLKGLRRANIVAKRRAVESQLQNFIDSSPDRKQKYGSLLKELDAVYSELGATAKYRLTLNNLVSACRGLGLAYTIYDAAVERAKSDLDREAAYMDRNYERTVDRAILGWKDWHRETDMQMLTEMKRRLRKTGPANSAGVVKAFLDDETLGDDSFAESKFNDESYIRSLFTKTADEIKAIDDPFLKSVIGLYPEFVRLREQSKEIDGRLGRLYGELIDVKQEFQKTSFVPDANGTLRMTYGNVKGYSPEDAVYKSPATTLRGVIEKTTGEEPFITPDRIQELYEKGEFEGFLHPTLNQVPVALLYNTDTTGGNSGSPILNGRGQLVGVNFDRAFEATINDFAWNESYSRSIGVDIRYVLWITGKVYQSQRLLDEMGVE</sequence>
<dbReference type="Proteomes" id="UP000322214">
    <property type="component" value="Chromosome"/>
</dbReference>
<evidence type="ECO:0000256" key="3">
    <source>
        <dbReference type="ARBA" id="ARBA00022670"/>
    </source>
</evidence>
<keyword evidence="5 6" id="KW-0378">Hydrolase</keyword>
<dbReference type="InterPro" id="IPR043504">
    <property type="entry name" value="Peptidase_S1_PA_chymotrypsin"/>
</dbReference>
<keyword evidence="9" id="KW-1185">Reference proteome</keyword>
<evidence type="ECO:0000256" key="6">
    <source>
        <dbReference type="RuleBase" id="RU366067"/>
    </source>
</evidence>
<evidence type="ECO:0000256" key="1">
    <source>
        <dbReference type="ARBA" id="ARBA00010491"/>
    </source>
</evidence>
<dbReference type="Gene3D" id="2.40.10.10">
    <property type="entry name" value="Trypsin-like serine proteases"/>
    <property type="match status" value="1"/>
</dbReference>
<gene>
    <name evidence="8" type="ORF">MFFC18_11130</name>
</gene>
<dbReference type="GO" id="GO:0043171">
    <property type="term" value="P:peptide catabolic process"/>
    <property type="evidence" value="ECO:0007669"/>
    <property type="project" value="UniProtKB-UniRule"/>
</dbReference>
<keyword evidence="6" id="KW-0720">Serine protease</keyword>
<feature type="chain" id="PRO_5023038570" description="Dipeptidyl-peptidase" evidence="6">
    <location>
        <begin position="22"/>
        <end position="709"/>
    </location>
</feature>
<dbReference type="GO" id="GO:0070009">
    <property type="term" value="F:serine-type aminopeptidase activity"/>
    <property type="evidence" value="ECO:0007669"/>
    <property type="project" value="UniProtKB-UniRule"/>
</dbReference>
<keyword evidence="7" id="KW-0175">Coiled coil</keyword>
<dbReference type="PANTHER" id="PTHR38469">
    <property type="entry name" value="PERIPLASMIC PEPTIDASE SUBFAMILY S1B"/>
    <property type="match status" value="1"/>
</dbReference>